<gene>
    <name evidence="1" type="ORF">BDK92_0068</name>
</gene>
<protein>
    <submittedName>
        <fullName evidence="1">Uncharacterized protein</fullName>
    </submittedName>
</protein>
<proteinExistence type="predicted"/>
<organism evidence="1 2">
    <name type="scientific">Micromonospora pisi</name>
    <dbReference type="NCBI Taxonomy" id="589240"/>
    <lineage>
        <taxon>Bacteria</taxon>
        <taxon>Bacillati</taxon>
        <taxon>Actinomycetota</taxon>
        <taxon>Actinomycetes</taxon>
        <taxon>Micromonosporales</taxon>
        <taxon>Micromonosporaceae</taxon>
        <taxon>Micromonospora</taxon>
    </lineage>
</organism>
<dbReference type="Proteomes" id="UP000277671">
    <property type="component" value="Unassembled WGS sequence"/>
</dbReference>
<accession>A0A495JAA5</accession>
<dbReference type="AlphaFoldDB" id="A0A495JAA5"/>
<name>A0A495JAA5_9ACTN</name>
<comment type="caution">
    <text evidence="1">The sequence shown here is derived from an EMBL/GenBank/DDBJ whole genome shotgun (WGS) entry which is preliminary data.</text>
</comment>
<keyword evidence="2" id="KW-1185">Reference proteome</keyword>
<evidence type="ECO:0000313" key="1">
    <source>
        <dbReference type="EMBL" id="RKR85857.1"/>
    </source>
</evidence>
<sequence length="46" mass="5101">MTLVTWRAPLVVAARGRLRRPGQGRLAAPATVRPHPFENATLEPLR</sequence>
<evidence type="ECO:0000313" key="2">
    <source>
        <dbReference type="Proteomes" id="UP000277671"/>
    </source>
</evidence>
<dbReference type="EMBL" id="RBKT01000001">
    <property type="protein sequence ID" value="RKR85857.1"/>
    <property type="molecule type" value="Genomic_DNA"/>
</dbReference>
<reference evidence="1 2" key="1">
    <citation type="submission" date="2018-10" db="EMBL/GenBank/DDBJ databases">
        <title>Sequencing the genomes of 1000 actinobacteria strains.</title>
        <authorList>
            <person name="Klenk H.-P."/>
        </authorList>
    </citation>
    <scope>NUCLEOTIDE SEQUENCE [LARGE SCALE GENOMIC DNA]</scope>
    <source>
        <strain evidence="1 2">DSM 45175</strain>
    </source>
</reference>